<dbReference type="AlphaFoldDB" id="A0A1Y5TIM6"/>
<sequence length="160" mass="18381">MKKLLLTGSALLLVGTAAQAESLRDRVVRDLTAQGFQRIEIKRGLTQMKFEATKGNQTVELVYDRFSGDLLKRETEAAEADDRGEGFKFRTVDRDFVGDRSREDDDDRDDDDDDDRDDHDDDRDDDDHDGDDDHDDDDDDHDDDDDDDDDDDEDDDEDDD</sequence>
<dbReference type="Proteomes" id="UP000193409">
    <property type="component" value="Unassembled WGS sequence"/>
</dbReference>
<feature type="compositionally biased region" description="Acidic residues" evidence="1">
    <location>
        <begin position="104"/>
        <end position="160"/>
    </location>
</feature>
<keyword evidence="4" id="KW-1185">Reference proteome</keyword>
<reference evidence="3 4" key="1">
    <citation type="submission" date="2017-03" db="EMBL/GenBank/DDBJ databases">
        <authorList>
            <person name="Afonso C.L."/>
            <person name="Miller P.J."/>
            <person name="Scott M.A."/>
            <person name="Spackman E."/>
            <person name="Goraichik I."/>
            <person name="Dimitrov K.M."/>
            <person name="Suarez D.L."/>
            <person name="Swayne D.E."/>
        </authorList>
    </citation>
    <scope>NUCLEOTIDE SEQUENCE [LARGE SCALE GENOMIC DNA]</scope>
    <source>
        <strain evidence="3 4">CECT 7680</strain>
    </source>
</reference>
<keyword evidence="2" id="KW-0732">Signal</keyword>
<gene>
    <name evidence="3" type="ORF">PSA7680_03421</name>
</gene>
<proteinExistence type="predicted"/>
<organism evidence="3 4">
    <name type="scientific">Pseudoruegeria aquimaris</name>
    <dbReference type="NCBI Taxonomy" id="393663"/>
    <lineage>
        <taxon>Bacteria</taxon>
        <taxon>Pseudomonadati</taxon>
        <taxon>Pseudomonadota</taxon>
        <taxon>Alphaproteobacteria</taxon>
        <taxon>Rhodobacterales</taxon>
        <taxon>Roseobacteraceae</taxon>
        <taxon>Pseudoruegeria</taxon>
    </lineage>
</organism>
<name>A0A1Y5TIM6_9RHOB</name>
<dbReference type="EMBL" id="FWFQ01000036">
    <property type="protein sequence ID" value="SLN64783.1"/>
    <property type="molecule type" value="Genomic_DNA"/>
</dbReference>
<dbReference type="RefSeq" id="WP_176244176.1">
    <property type="nucleotide sequence ID" value="NZ_FWFQ01000036.1"/>
</dbReference>
<evidence type="ECO:0000256" key="1">
    <source>
        <dbReference type="SAM" id="MobiDB-lite"/>
    </source>
</evidence>
<accession>A0A1Y5TIM6</accession>
<feature type="chain" id="PRO_5013368710" description="PepSY domain-containing protein" evidence="2">
    <location>
        <begin position="21"/>
        <end position="160"/>
    </location>
</feature>
<evidence type="ECO:0000256" key="2">
    <source>
        <dbReference type="SAM" id="SignalP"/>
    </source>
</evidence>
<evidence type="ECO:0000313" key="4">
    <source>
        <dbReference type="Proteomes" id="UP000193409"/>
    </source>
</evidence>
<feature type="signal peptide" evidence="2">
    <location>
        <begin position="1"/>
        <end position="20"/>
    </location>
</feature>
<evidence type="ECO:0008006" key="5">
    <source>
        <dbReference type="Google" id="ProtNLM"/>
    </source>
</evidence>
<protein>
    <recommendedName>
        <fullName evidence="5">PepSY domain-containing protein</fullName>
    </recommendedName>
</protein>
<feature type="region of interest" description="Disordered" evidence="1">
    <location>
        <begin position="98"/>
        <end position="160"/>
    </location>
</feature>
<evidence type="ECO:0000313" key="3">
    <source>
        <dbReference type="EMBL" id="SLN64783.1"/>
    </source>
</evidence>